<keyword evidence="1" id="KW-1185">Reference proteome</keyword>
<name>A0A1I8FDL6_9PLAT</name>
<dbReference type="Proteomes" id="UP000095280">
    <property type="component" value="Unplaced"/>
</dbReference>
<accession>A0A1I8FDL6</accession>
<evidence type="ECO:0000313" key="2">
    <source>
        <dbReference type="WBParaSite" id="maker-unitig_30611-snap-gene-0.2-mRNA-1"/>
    </source>
</evidence>
<protein>
    <submittedName>
        <fullName evidence="2">Iroquois-class homeodomain protein IRX-5</fullName>
    </submittedName>
</protein>
<dbReference type="AlphaFoldDB" id="A0A1I8FDL6"/>
<dbReference type="WBParaSite" id="maker-unitig_30611-snap-gene-0.2-mRNA-1">
    <property type="protein sequence ID" value="maker-unitig_30611-snap-gene-0.2-mRNA-1"/>
    <property type="gene ID" value="maker-unitig_30611-snap-gene-0.2"/>
</dbReference>
<sequence>MALRVTPNRLPPDGAADRFELHLWLRLRLLRRLLLRRLGAAVAAEQPLVEALVEASLRRRNLLNRALNRSSTGPPPGAAADWRTAATPLANPRLTLLGQGLLQALAPGTRTPSIRVCIIARLLALSAHRPAAQPPFRPSFGQFGRPPFRWRQPAALLLASPAPAVRPLRVSQRAASRVAGANRPRRRGFRLRLVETAEHPRHPEPDDDHPRQHCPILFAESASPARKLLLRLAQPAELPAGRKLLGLPVATLTPNQHYQLPPHHLQLPVASYSYQATSTSCTLPATSYSYSYSYSYTNHLASLPVASYSYHFSYQLQLPATSYQATKLPATSLPGYQATSTGFCALADIWSAASRVQPTNSSTSPA</sequence>
<organism evidence="1 2">
    <name type="scientific">Macrostomum lignano</name>
    <dbReference type="NCBI Taxonomy" id="282301"/>
    <lineage>
        <taxon>Eukaryota</taxon>
        <taxon>Metazoa</taxon>
        <taxon>Spiralia</taxon>
        <taxon>Lophotrochozoa</taxon>
        <taxon>Platyhelminthes</taxon>
        <taxon>Rhabditophora</taxon>
        <taxon>Macrostomorpha</taxon>
        <taxon>Macrostomida</taxon>
        <taxon>Macrostomidae</taxon>
        <taxon>Macrostomum</taxon>
    </lineage>
</organism>
<evidence type="ECO:0000313" key="1">
    <source>
        <dbReference type="Proteomes" id="UP000095280"/>
    </source>
</evidence>
<reference evidence="2" key="1">
    <citation type="submission" date="2016-11" db="UniProtKB">
        <authorList>
            <consortium name="WormBaseParasite"/>
        </authorList>
    </citation>
    <scope>IDENTIFICATION</scope>
</reference>
<proteinExistence type="predicted"/>